<evidence type="ECO:0000256" key="23">
    <source>
        <dbReference type="ARBA" id="ARBA00048679"/>
    </source>
</evidence>
<keyword evidence="20" id="KW-0472">Membrane</keyword>
<dbReference type="InterPro" id="IPR005123">
    <property type="entry name" value="Oxoglu/Fe-dep_dioxygenase_dom"/>
</dbReference>
<evidence type="ECO:0000256" key="17">
    <source>
        <dbReference type="ARBA" id="ARBA00022989"/>
    </source>
</evidence>
<comment type="subcellular location">
    <subcellularLocation>
        <location evidence="2">Cytoplasm</location>
    </subcellularLocation>
    <subcellularLocation>
        <location evidence="3">Endoplasmic reticulum membrane</location>
        <topology evidence="3">Single-pass type II membrane protein</topology>
    </subcellularLocation>
</comment>
<proteinExistence type="inferred from homology"/>
<dbReference type="AlphaFoldDB" id="A0A7J6ECB1"/>
<dbReference type="SUPFAM" id="SSF54211">
    <property type="entry name" value="Ribosomal protein S5 domain 2-like"/>
    <property type="match status" value="1"/>
</dbReference>
<reference evidence="30 31" key="1">
    <citation type="journal article" date="2020" name="bioRxiv">
        <title>Sequence and annotation of 42 cannabis genomes reveals extensive copy number variation in cannabinoid synthesis and pathogen resistance genes.</title>
        <authorList>
            <person name="Mckernan K.J."/>
            <person name="Helbert Y."/>
            <person name="Kane L.T."/>
            <person name="Ebling H."/>
            <person name="Zhang L."/>
            <person name="Liu B."/>
            <person name="Eaton Z."/>
            <person name="Mclaughlin S."/>
            <person name="Kingan S."/>
            <person name="Baybayan P."/>
            <person name="Concepcion G."/>
            <person name="Jordan M."/>
            <person name="Riva A."/>
            <person name="Barbazuk W."/>
            <person name="Harkins T."/>
        </authorList>
    </citation>
    <scope>NUCLEOTIDE SEQUENCE [LARGE SCALE GENOMIC DNA]</scope>
    <source>
        <strain evidence="31">cv. Jamaican Lion 4</strain>
        <tissue evidence="30">Leaf</tissue>
    </source>
</reference>
<feature type="domain" description="Fe2OG dioxygenase" evidence="28">
    <location>
        <begin position="897"/>
        <end position="1022"/>
    </location>
</feature>
<evidence type="ECO:0000256" key="14">
    <source>
        <dbReference type="ARBA" id="ARBA00022840"/>
    </source>
</evidence>
<comment type="catalytic activity">
    <reaction evidence="23">
        <text>L-seryl-[protein] + ATP = O-phospho-L-seryl-[protein] + ADP + H(+)</text>
        <dbReference type="Rhea" id="RHEA:17989"/>
        <dbReference type="Rhea" id="RHEA-COMP:9863"/>
        <dbReference type="Rhea" id="RHEA-COMP:11604"/>
        <dbReference type="ChEBI" id="CHEBI:15378"/>
        <dbReference type="ChEBI" id="CHEBI:29999"/>
        <dbReference type="ChEBI" id="CHEBI:30616"/>
        <dbReference type="ChEBI" id="CHEBI:83421"/>
        <dbReference type="ChEBI" id="CHEBI:456216"/>
        <dbReference type="EC" id="2.7.11.1"/>
    </reaction>
</comment>
<evidence type="ECO:0000256" key="10">
    <source>
        <dbReference type="ARBA" id="ARBA00022723"/>
    </source>
</evidence>
<feature type="domain" description="Protein kinase" evidence="27">
    <location>
        <begin position="234"/>
        <end position="509"/>
    </location>
</feature>
<evidence type="ECO:0000256" key="21">
    <source>
        <dbReference type="ARBA" id="ARBA00023180"/>
    </source>
</evidence>
<dbReference type="InterPro" id="IPR036345">
    <property type="entry name" value="ExoRNase_PH_dom2_sf"/>
</dbReference>
<feature type="binding site" evidence="26">
    <location>
        <position position="262"/>
    </location>
    <ligand>
        <name>ATP</name>
        <dbReference type="ChEBI" id="CHEBI:30616"/>
    </ligand>
</feature>
<comment type="catalytic activity">
    <reaction evidence="22">
        <text>L-threonyl-[protein] + ATP = O-phospho-L-threonyl-[protein] + ADP + H(+)</text>
        <dbReference type="Rhea" id="RHEA:46608"/>
        <dbReference type="Rhea" id="RHEA-COMP:11060"/>
        <dbReference type="Rhea" id="RHEA-COMP:11605"/>
        <dbReference type="ChEBI" id="CHEBI:15378"/>
        <dbReference type="ChEBI" id="CHEBI:30013"/>
        <dbReference type="ChEBI" id="CHEBI:30616"/>
        <dbReference type="ChEBI" id="CHEBI:61977"/>
        <dbReference type="ChEBI" id="CHEBI:456216"/>
        <dbReference type="EC" id="2.7.11.1"/>
    </reaction>
</comment>
<keyword evidence="19" id="KW-0408">Iron</keyword>
<dbReference type="InterPro" id="IPR017441">
    <property type="entry name" value="Protein_kinase_ATP_BS"/>
</dbReference>
<dbReference type="PROSITE" id="PS00107">
    <property type="entry name" value="PROTEIN_KINASE_ATP"/>
    <property type="match status" value="1"/>
</dbReference>
<evidence type="ECO:0000256" key="19">
    <source>
        <dbReference type="ARBA" id="ARBA00023004"/>
    </source>
</evidence>
<evidence type="ECO:0000256" key="22">
    <source>
        <dbReference type="ARBA" id="ARBA00047899"/>
    </source>
</evidence>
<feature type="domain" description="ShKT" evidence="29">
    <location>
        <begin position="1035"/>
        <end position="1076"/>
    </location>
</feature>
<evidence type="ECO:0000259" key="27">
    <source>
        <dbReference type="PROSITE" id="PS50011"/>
    </source>
</evidence>
<keyword evidence="18" id="KW-0560">Oxidoreductase</keyword>
<evidence type="ECO:0000259" key="28">
    <source>
        <dbReference type="PROSITE" id="PS51471"/>
    </source>
</evidence>
<keyword evidence="12" id="KW-0418">Kinase</keyword>
<dbReference type="SUPFAM" id="SSF55666">
    <property type="entry name" value="Ribonuclease PH domain 2-like"/>
    <property type="match status" value="1"/>
</dbReference>
<comment type="subunit">
    <text evidence="25">Interacts with ARAC5 and ARAC10.</text>
</comment>
<dbReference type="FunFam" id="3.30.230.70:FF:000015">
    <property type="entry name" value="Exosome complex component RRP41-like"/>
    <property type="match status" value="1"/>
</dbReference>
<dbReference type="InterPro" id="IPR044862">
    <property type="entry name" value="Pro_4_hyd_alph_FE2OG_OXY"/>
</dbReference>
<dbReference type="PROSITE" id="PS51670">
    <property type="entry name" value="SHKT"/>
    <property type="match status" value="1"/>
</dbReference>
<evidence type="ECO:0000256" key="16">
    <source>
        <dbReference type="ARBA" id="ARBA00022968"/>
    </source>
</evidence>
<evidence type="ECO:0000259" key="29">
    <source>
        <dbReference type="PROSITE" id="PS51670"/>
    </source>
</evidence>
<evidence type="ECO:0000256" key="9">
    <source>
        <dbReference type="ARBA" id="ARBA00022692"/>
    </source>
</evidence>
<dbReference type="PANTHER" id="PTHR47987">
    <property type="entry name" value="OS08G0249100 PROTEIN"/>
    <property type="match status" value="1"/>
</dbReference>
<organism evidence="30 31">
    <name type="scientific">Cannabis sativa</name>
    <name type="common">Hemp</name>
    <name type="synonym">Marijuana</name>
    <dbReference type="NCBI Taxonomy" id="3483"/>
    <lineage>
        <taxon>Eukaryota</taxon>
        <taxon>Viridiplantae</taxon>
        <taxon>Streptophyta</taxon>
        <taxon>Embryophyta</taxon>
        <taxon>Tracheophyta</taxon>
        <taxon>Spermatophyta</taxon>
        <taxon>Magnoliopsida</taxon>
        <taxon>eudicotyledons</taxon>
        <taxon>Gunneridae</taxon>
        <taxon>Pentapetalae</taxon>
        <taxon>rosids</taxon>
        <taxon>fabids</taxon>
        <taxon>Rosales</taxon>
        <taxon>Cannabaceae</taxon>
        <taxon>Cannabis</taxon>
    </lineage>
</organism>
<dbReference type="Pfam" id="PF13640">
    <property type="entry name" value="2OG-FeII_Oxy_3"/>
    <property type="match status" value="1"/>
</dbReference>
<keyword evidence="13" id="KW-0256">Endoplasmic reticulum</keyword>
<dbReference type="FunFam" id="2.60.120.620:FF:000002">
    <property type="entry name" value="Prolyl 4-hydroxylase 4"/>
    <property type="match status" value="1"/>
</dbReference>
<comment type="catalytic activity">
    <reaction evidence="24">
        <text>L-prolyl-[collagen] + 2-oxoglutarate + O2 = trans-4-hydroxy-L-prolyl-[collagen] + succinate + CO2</text>
        <dbReference type="Rhea" id="RHEA:18945"/>
        <dbReference type="Rhea" id="RHEA-COMP:11676"/>
        <dbReference type="Rhea" id="RHEA-COMP:11680"/>
        <dbReference type="ChEBI" id="CHEBI:15379"/>
        <dbReference type="ChEBI" id="CHEBI:16526"/>
        <dbReference type="ChEBI" id="CHEBI:16810"/>
        <dbReference type="ChEBI" id="CHEBI:30031"/>
        <dbReference type="ChEBI" id="CHEBI:50342"/>
        <dbReference type="ChEBI" id="CHEBI:61965"/>
        <dbReference type="EC" id="1.14.11.2"/>
    </reaction>
</comment>
<sequence>MMMKLDIWFQMRKKKRKIVPASGSLVSPCHELLFASAFGGFRFPVHSFFSCHISSLIDIVEIFMGSNGSRDIAKAKQDQVGEVSSNYRTLKSAYSNSFSSQDLRSLDFEEAAEGEEEYEDSCVARGPEDCPTSLDFEEASSKASTSDSDDRASTHWRGFFGILKKGPHIRFQTFPPLKGVSKFTRRKSKRIREEMVPPLNPPTNASSLDAELSCFKSSWKNFSLSELQVATNNFSQGNLIGEGGYAEVYKGELEDGELVAVKRLTRGSQEEMTADFLSELGIIVHVDHPNIAKLIGYGVEGGMHLVLDLSPHGSLSSILYGPREKLDWGVRYKIVLGTAVGLLYLHEGCQRRIIHKDIKASNILLSEDFEPQISDFGLSKWLPDQWTHHIVSKFEGTFGYLPPEFFMHGIVDEKTDVYAYGVLLLELITGRQALDSSQKSLVMWAKPLLSKTSFKELVDPCLNEAYDVEQMSRIVLIASMCIHQSSANRPQMSQVVQILKGDEDSSEIVKLRQKSKMRRTYSEELFDAEEYNSTKYLSDVNKHMETVLGSSNDIKAQRRKIKIRERESLQMAGTTPTTYSPSLKTHKKGSKNHDVDWVRPDGRDFHQCRLACKLFYSLFGPRESKKAMMYSDIGRLNCNVSYTSFATPVRGQGSDNKEFSSMLHKALEGAIILETFPKTTVDVFALVLESGGSDLPVVISCASVALADAGIMMYDLVTSVSVSCLGKNLVIDPVWEEESSQDGSLMITCMPKRYEVTQLTITGEWSTPKVNELRMTKIMVQPLFFLFTIFFFFFHESFSSYAGSASSIINPAKVKQISWKPRAFIYEGFLTDLECDHLISLAKSELKRSAVADSESGESQLSEVRTSSGMFISKAKDPIVAGIEDKISTWTFLPKENGEDIQVLRYEEGQKYEPHYDYFADKVNIIRGGHRIATVLMYLTDVVKGGETVFPHAVENPRHKPSTTHEDFSECAKKGVAVKARRGDALLFFSLLPTAIPDTLSLHAGCPVIEGEKWSATKWIHVDSFDKDVSAGGTCTDMNESCERWAALGECTKNKEYMVGSPELPGYCRRSCKIHCIGPIPIY</sequence>
<protein>
    <recommendedName>
        <fullName evidence="32">Procollagen-proline 4-dioxygenase</fullName>
    </recommendedName>
</protein>
<keyword evidence="10" id="KW-0479">Metal-binding</keyword>
<dbReference type="GO" id="GO:0005524">
    <property type="term" value="F:ATP binding"/>
    <property type="evidence" value="ECO:0007669"/>
    <property type="project" value="UniProtKB-UniRule"/>
</dbReference>
<dbReference type="GO" id="GO:0004656">
    <property type="term" value="F:procollagen-proline 4-dioxygenase activity"/>
    <property type="evidence" value="ECO:0007669"/>
    <property type="project" value="UniProtKB-EC"/>
</dbReference>
<dbReference type="InterPro" id="IPR008271">
    <property type="entry name" value="Ser/Thr_kinase_AS"/>
</dbReference>
<evidence type="ECO:0000256" key="4">
    <source>
        <dbReference type="ARBA" id="ARBA00006511"/>
    </source>
</evidence>
<dbReference type="GO" id="GO:0005789">
    <property type="term" value="C:endoplasmic reticulum membrane"/>
    <property type="evidence" value="ECO:0007669"/>
    <property type="project" value="UniProtKB-SubCell"/>
</dbReference>
<evidence type="ECO:0000256" key="12">
    <source>
        <dbReference type="ARBA" id="ARBA00022777"/>
    </source>
</evidence>
<dbReference type="InterPro" id="IPR027408">
    <property type="entry name" value="PNPase/RNase_PH_dom_sf"/>
</dbReference>
<dbReference type="SMART" id="SM00220">
    <property type="entry name" value="S_TKc"/>
    <property type="match status" value="1"/>
</dbReference>
<dbReference type="SUPFAM" id="SSF56112">
    <property type="entry name" value="Protein kinase-like (PK-like)"/>
    <property type="match status" value="1"/>
</dbReference>
<keyword evidence="9" id="KW-0812">Transmembrane</keyword>
<dbReference type="InterPro" id="IPR000719">
    <property type="entry name" value="Prot_kinase_dom"/>
</dbReference>
<dbReference type="GO" id="GO:0004674">
    <property type="term" value="F:protein serine/threonine kinase activity"/>
    <property type="evidence" value="ECO:0007669"/>
    <property type="project" value="UniProtKB-KW"/>
</dbReference>
<keyword evidence="31" id="KW-1185">Reference proteome</keyword>
<dbReference type="Gene3D" id="1.10.510.10">
    <property type="entry name" value="Transferase(Phosphotransferase) domain 1"/>
    <property type="match status" value="1"/>
</dbReference>
<dbReference type="InterPro" id="IPR046958">
    <property type="entry name" value="RBK1/2/STUNTED"/>
</dbReference>
<keyword evidence="7" id="KW-0597">Phosphoprotein</keyword>
<name>A0A7J6ECB1_CANSA</name>
<evidence type="ECO:0000256" key="13">
    <source>
        <dbReference type="ARBA" id="ARBA00022824"/>
    </source>
</evidence>
<evidence type="ECO:0000256" key="6">
    <source>
        <dbReference type="ARBA" id="ARBA00022527"/>
    </source>
</evidence>
<dbReference type="InterPro" id="IPR001247">
    <property type="entry name" value="ExoRNase_PH_dom1"/>
</dbReference>
<evidence type="ECO:0000313" key="30">
    <source>
        <dbReference type="EMBL" id="KAF4356077.1"/>
    </source>
</evidence>
<evidence type="ECO:0000256" key="18">
    <source>
        <dbReference type="ARBA" id="ARBA00023002"/>
    </source>
</evidence>
<dbReference type="PROSITE" id="PS51471">
    <property type="entry name" value="FE2OG_OXY"/>
    <property type="match status" value="1"/>
</dbReference>
<comment type="cofactor">
    <cofactor evidence="1">
        <name>L-ascorbate</name>
        <dbReference type="ChEBI" id="CHEBI:38290"/>
    </cofactor>
</comment>
<evidence type="ECO:0000256" key="7">
    <source>
        <dbReference type="ARBA" id="ARBA00022553"/>
    </source>
</evidence>
<dbReference type="PANTHER" id="PTHR47987:SF13">
    <property type="entry name" value="RECEPTOR-LIKE CYTOSOLIC SERINE_THREONINE-PROTEIN KINASE RBK2"/>
    <property type="match status" value="1"/>
</dbReference>
<evidence type="ECO:0000256" key="20">
    <source>
        <dbReference type="ARBA" id="ARBA00023136"/>
    </source>
</evidence>
<dbReference type="InterPro" id="IPR006620">
    <property type="entry name" value="Pro_4_hyd_alph"/>
</dbReference>
<dbReference type="GO" id="GO:0051020">
    <property type="term" value="F:GTPase binding"/>
    <property type="evidence" value="ECO:0007669"/>
    <property type="project" value="UniProtKB-ARBA"/>
</dbReference>
<keyword evidence="11 26" id="KW-0547">Nucleotide-binding</keyword>
<keyword evidence="8" id="KW-0808">Transferase</keyword>
<keyword evidence="5" id="KW-0963">Cytoplasm</keyword>
<dbReference type="PROSITE" id="PS50011">
    <property type="entry name" value="PROTEIN_KINASE_DOM"/>
    <property type="match status" value="1"/>
</dbReference>
<dbReference type="Pfam" id="PF01138">
    <property type="entry name" value="RNase_PH"/>
    <property type="match status" value="1"/>
</dbReference>
<dbReference type="GO" id="GO:0005506">
    <property type="term" value="F:iron ion binding"/>
    <property type="evidence" value="ECO:0007669"/>
    <property type="project" value="InterPro"/>
</dbReference>
<evidence type="ECO:0000256" key="2">
    <source>
        <dbReference type="ARBA" id="ARBA00004496"/>
    </source>
</evidence>
<dbReference type="InterPro" id="IPR011009">
    <property type="entry name" value="Kinase-like_dom_sf"/>
</dbReference>
<comment type="similarity">
    <text evidence="4">Belongs to the P4HA family.</text>
</comment>
<evidence type="ECO:0000256" key="8">
    <source>
        <dbReference type="ARBA" id="ARBA00022679"/>
    </source>
</evidence>
<keyword evidence="6" id="KW-0723">Serine/threonine-protein kinase</keyword>
<dbReference type="InterPro" id="IPR001245">
    <property type="entry name" value="Ser-Thr/Tyr_kinase_cat_dom"/>
</dbReference>
<evidence type="ECO:0000256" key="15">
    <source>
        <dbReference type="ARBA" id="ARBA00022964"/>
    </source>
</evidence>
<keyword evidence="16" id="KW-0735">Signal-anchor</keyword>
<keyword evidence="15" id="KW-0223">Dioxygenase</keyword>
<dbReference type="PROSITE" id="PS00108">
    <property type="entry name" value="PROTEIN_KINASE_ST"/>
    <property type="match status" value="1"/>
</dbReference>
<evidence type="ECO:0000256" key="24">
    <source>
        <dbReference type="ARBA" id="ARBA00049169"/>
    </source>
</evidence>
<dbReference type="FunFam" id="1.10.510.10:FF:000335">
    <property type="entry name" value="receptor-like cytosolic serine/threonine-protein kinase RBK2"/>
    <property type="match status" value="1"/>
</dbReference>
<dbReference type="Proteomes" id="UP000583929">
    <property type="component" value="Unassembled WGS sequence"/>
</dbReference>
<evidence type="ECO:0000256" key="1">
    <source>
        <dbReference type="ARBA" id="ARBA00001961"/>
    </source>
</evidence>
<evidence type="ECO:0000256" key="5">
    <source>
        <dbReference type="ARBA" id="ARBA00022490"/>
    </source>
</evidence>
<dbReference type="InterPro" id="IPR003582">
    <property type="entry name" value="ShKT_dom"/>
</dbReference>
<keyword evidence="21" id="KW-0325">Glycoprotein</keyword>
<comment type="caution">
    <text evidence="30">The sequence shown here is derived from an EMBL/GenBank/DDBJ whole genome shotgun (WGS) entry which is preliminary data.</text>
</comment>
<dbReference type="Gene3D" id="3.30.230.70">
    <property type="entry name" value="GHMP Kinase, N-terminal domain"/>
    <property type="match status" value="1"/>
</dbReference>
<evidence type="ECO:0000256" key="11">
    <source>
        <dbReference type="ARBA" id="ARBA00022741"/>
    </source>
</evidence>
<dbReference type="CDD" id="cd11371">
    <property type="entry name" value="RNase_PH_MTR3"/>
    <property type="match status" value="1"/>
</dbReference>
<evidence type="ECO:0008006" key="32">
    <source>
        <dbReference type="Google" id="ProtNLM"/>
    </source>
</evidence>
<dbReference type="FunFam" id="3.30.200.20:FF:000445">
    <property type="entry name" value="Receptor-like cytosolic serine/threonine-protein kinase RBK2"/>
    <property type="match status" value="1"/>
</dbReference>
<dbReference type="Pfam" id="PF07714">
    <property type="entry name" value="PK_Tyr_Ser-Thr"/>
    <property type="match status" value="1"/>
</dbReference>
<dbReference type="GO" id="GO:0031418">
    <property type="term" value="F:L-ascorbic acid binding"/>
    <property type="evidence" value="ECO:0007669"/>
    <property type="project" value="InterPro"/>
</dbReference>
<gene>
    <name evidence="30" type="ORF">G4B88_015357</name>
</gene>
<dbReference type="Gene3D" id="2.60.120.620">
    <property type="entry name" value="q2cbj1_9rhob like domain"/>
    <property type="match status" value="1"/>
</dbReference>
<evidence type="ECO:0000256" key="26">
    <source>
        <dbReference type="PROSITE-ProRule" id="PRU10141"/>
    </source>
</evidence>
<dbReference type="Gene3D" id="3.30.200.20">
    <property type="entry name" value="Phosphorylase Kinase, domain 1"/>
    <property type="match status" value="1"/>
</dbReference>
<evidence type="ECO:0000256" key="3">
    <source>
        <dbReference type="ARBA" id="ARBA00004648"/>
    </source>
</evidence>
<dbReference type="InterPro" id="IPR020568">
    <property type="entry name" value="Ribosomal_Su5_D2-typ_SF"/>
</dbReference>
<evidence type="ECO:0000256" key="25">
    <source>
        <dbReference type="ARBA" id="ARBA00063228"/>
    </source>
</evidence>
<keyword evidence="17" id="KW-1133">Transmembrane helix</keyword>
<dbReference type="SMART" id="SM00702">
    <property type="entry name" value="P4Hc"/>
    <property type="match status" value="1"/>
</dbReference>
<keyword evidence="14 26" id="KW-0067">ATP-binding</keyword>
<dbReference type="EMBL" id="JAATIQ010000436">
    <property type="protein sequence ID" value="KAF4356077.1"/>
    <property type="molecule type" value="Genomic_DNA"/>
</dbReference>
<accession>A0A7J6ECB1</accession>
<evidence type="ECO:0000313" key="31">
    <source>
        <dbReference type="Proteomes" id="UP000583929"/>
    </source>
</evidence>